<keyword evidence="2" id="KW-1185">Reference proteome</keyword>
<gene>
    <name evidence="1" type="ORF">GCM10010389_66630</name>
</gene>
<reference evidence="1" key="1">
    <citation type="journal article" date="2014" name="Int. J. Syst. Evol. Microbiol.">
        <title>Complete genome sequence of Corynebacterium casei LMG S-19264T (=DSM 44701T), isolated from a smear-ripened cheese.</title>
        <authorList>
            <consortium name="US DOE Joint Genome Institute (JGI-PGF)"/>
            <person name="Walter F."/>
            <person name="Albersmeier A."/>
            <person name="Kalinowski J."/>
            <person name="Ruckert C."/>
        </authorList>
    </citation>
    <scope>NUCLEOTIDE SEQUENCE</scope>
    <source>
        <strain evidence="1">JCM 5016</strain>
    </source>
</reference>
<evidence type="ECO:0000313" key="2">
    <source>
        <dbReference type="Proteomes" id="UP000623010"/>
    </source>
</evidence>
<evidence type="ECO:0000313" key="1">
    <source>
        <dbReference type="EMBL" id="GHA20040.1"/>
    </source>
</evidence>
<dbReference type="Proteomes" id="UP000623010">
    <property type="component" value="Unassembled WGS sequence"/>
</dbReference>
<dbReference type="RefSeq" id="WP_190061278.1">
    <property type="nucleotide sequence ID" value="NZ_BMWH01000083.1"/>
</dbReference>
<comment type="caution">
    <text evidence="1">The sequence shown here is derived from an EMBL/GenBank/DDBJ whole genome shotgun (WGS) entry which is preliminary data.</text>
</comment>
<name>A0A918VSZ8_9ACTN</name>
<sequence length="176" mass="19106">MTRVPDRIAVASLDTHRLIIAVRNDGTTDVSSNLHPHQAAGVLRQLADSLDHTATREAQQAPADWVADVRDALDFNAEDRDPALATLRDVLLDDAPRTPAQALAAARILLGAHARHLAALVDHEQDATRGRWGLNRSTRGLLTGFSNARRTLTAYADRLADEQALADADDREGADR</sequence>
<dbReference type="EMBL" id="BMWH01000083">
    <property type="protein sequence ID" value="GHA20040.1"/>
    <property type="molecule type" value="Genomic_DNA"/>
</dbReference>
<protein>
    <submittedName>
        <fullName evidence="1">Uncharacterized protein</fullName>
    </submittedName>
</protein>
<organism evidence="1 2">
    <name type="scientific">Streptomyces echinoruber</name>
    <dbReference type="NCBI Taxonomy" id="68898"/>
    <lineage>
        <taxon>Bacteria</taxon>
        <taxon>Bacillati</taxon>
        <taxon>Actinomycetota</taxon>
        <taxon>Actinomycetes</taxon>
        <taxon>Kitasatosporales</taxon>
        <taxon>Streptomycetaceae</taxon>
        <taxon>Streptomyces</taxon>
    </lineage>
</organism>
<reference evidence="1" key="2">
    <citation type="submission" date="2020-09" db="EMBL/GenBank/DDBJ databases">
        <authorList>
            <person name="Sun Q."/>
            <person name="Ohkuma M."/>
        </authorList>
    </citation>
    <scope>NUCLEOTIDE SEQUENCE</scope>
    <source>
        <strain evidence="1">JCM 5016</strain>
    </source>
</reference>
<accession>A0A918VSZ8</accession>
<dbReference type="AlphaFoldDB" id="A0A918VSZ8"/>
<proteinExistence type="predicted"/>